<name>A0AAE1CJ23_9GAST</name>
<accession>A0AAE1CJ23</accession>
<evidence type="ECO:0000313" key="3">
    <source>
        <dbReference type="EMBL" id="KAK3698339.1"/>
    </source>
</evidence>
<feature type="signal peptide" evidence="2">
    <location>
        <begin position="1"/>
        <end position="27"/>
    </location>
</feature>
<feature type="chain" id="PRO_5042021048" evidence="2">
    <location>
        <begin position="28"/>
        <end position="462"/>
    </location>
</feature>
<evidence type="ECO:0000256" key="2">
    <source>
        <dbReference type="SAM" id="SignalP"/>
    </source>
</evidence>
<keyword evidence="2" id="KW-0732">Signal</keyword>
<reference evidence="3" key="1">
    <citation type="journal article" date="2023" name="G3 (Bethesda)">
        <title>A reference genome for the long-term kleptoplast-retaining sea slug Elysia crispata morphotype clarki.</title>
        <authorList>
            <person name="Eastman K.E."/>
            <person name="Pendleton A.L."/>
            <person name="Shaikh M.A."/>
            <person name="Suttiyut T."/>
            <person name="Ogas R."/>
            <person name="Tomko P."/>
            <person name="Gavelis G."/>
            <person name="Widhalm J.R."/>
            <person name="Wisecaver J.H."/>
        </authorList>
    </citation>
    <scope>NUCLEOTIDE SEQUENCE</scope>
    <source>
        <strain evidence="3">ECLA1</strain>
    </source>
</reference>
<sequence length="462" mass="49493">MFTSQLYQFFSCSFLLTAAFLPGHTLGQDCATGVDDCVNTAFGVIGANPDDKDLICKTTDDFLACIVEETKACDFVVTASIKEGVSPMIDMYTAPPYNCVLENGDDEAVRADPCSQQMNRCAVFYTQADTETDPAKACGMFEKYLNCMTIDTSQCSADLVAYIKDHSDNATDRFDASPYYCEERLNFDIDAVDREMAECYTIMSQMNLNILKQDYICGIYHEFSNCTTTTLLKASPRQFSSYAANVDRDVMAFKSIPFFCDDADPCMTLFKTCNTSAFSPVIKPCELMDVYTSCLSRSLSSCSEESYTLLAETVLTLRGDIHNTYNCIEANRNIPFDDITNSNGGTENTGSSGSTGTATNTGHSGSNTGGNQQSSSSSGNAGDAQPHNTGTDMAGGVEGSPATGSGSDHTSISDQSRTNNNNNPSQSGTGATSQKDENSGSTNTPGIVGLALAVILLGLTWA</sequence>
<gene>
    <name evidence="3" type="ORF">RRG08_022901</name>
</gene>
<organism evidence="3 4">
    <name type="scientific">Elysia crispata</name>
    <name type="common">lettuce slug</name>
    <dbReference type="NCBI Taxonomy" id="231223"/>
    <lineage>
        <taxon>Eukaryota</taxon>
        <taxon>Metazoa</taxon>
        <taxon>Spiralia</taxon>
        <taxon>Lophotrochozoa</taxon>
        <taxon>Mollusca</taxon>
        <taxon>Gastropoda</taxon>
        <taxon>Heterobranchia</taxon>
        <taxon>Euthyneura</taxon>
        <taxon>Panpulmonata</taxon>
        <taxon>Sacoglossa</taxon>
        <taxon>Placobranchoidea</taxon>
        <taxon>Plakobranchidae</taxon>
        <taxon>Elysia</taxon>
    </lineage>
</organism>
<dbReference type="EMBL" id="JAWDGP010007976">
    <property type="protein sequence ID" value="KAK3698339.1"/>
    <property type="molecule type" value="Genomic_DNA"/>
</dbReference>
<feature type="region of interest" description="Disordered" evidence="1">
    <location>
        <begin position="336"/>
        <end position="445"/>
    </location>
</feature>
<evidence type="ECO:0000313" key="4">
    <source>
        <dbReference type="Proteomes" id="UP001283361"/>
    </source>
</evidence>
<comment type="caution">
    <text evidence="3">The sequence shown here is derived from an EMBL/GenBank/DDBJ whole genome shotgun (WGS) entry which is preliminary data.</text>
</comment>
<keyword evidence="4" id="KW-1185">Reference proteome</keyword>
<proteinExistence type="predicted"/>
<evidence type="ECO:0000256" key="1">
    <source>
        <dbReference type="SAM" id="MobiDB-lite"/>
    </source>
</evidence>
<dbReference type="AlphaFoldDB" id="A0AAE1CJ23"/>
<feature type="compositionally biased region" description="Polar residues" evidence="1">
    <location>
        <begin position="402"/>
        <end position="445"/>
    </location>
</feature>
<dbReference type="Proteomes" id="UP001283361">
    <property type="component" value="Unassembled WGS sequence"/>
</dbReference>
<feature type="compositionally biased region" description="Low complexity" evidence="1">
    <location>
        <begin position="340"/>
        <end position="382"/>
    </location>
</feature>
<protein>
    <submittedName>
        <fullName evidence="3">Uncharacterized protein</fullName>
    </submittedName>
</protein>